<dbReference type="Proteomes" id="UP000799118">
    <property type="component" value="Unassembled WGS sequence"/>
</dbReference>
<keyword evidence="3" id="KW-1185">Reference proteome</keyword>
<name>A0A6A4HCL3_9AGAR</name>
<dbReference type="AlphaFoldDB" id="A0A6A4HCL3"/>
<gene>
    <name evidence="2" type="ORF">BT96DRAFT_942397</name>
</gene>
<evidence type="ECO:0000313" key="2">
    <source>
        <dbReference type="EMBL" id="KAE9395490.1"/>
    </source>
</evidence>
<proteinExistence type="predicted"/>
<evidence type="ECO:0000256" key="1">
    <source>
        <dbReference type="SAM" id="MobiDB-lite"/>
    </source>
</evidence>
<feature type="compositionally biased region" description="Basic and acidic residues" evidence="1">
    <location>
        <begin position="29"/>
        <end position="41"/>
    </location>
</feature>
<evidence type="ECO:0000313" key="3">
    <source>
        <dbReference type="Proteomes" id="UP000799118"/>
    </source>
</evidence>
<organism evidence="2 3">
    <name type="scientific">Gymnopus androsaceus JB14</name>
    <dbReference type="NCBI Taxonomy" id="1447944"/>
    <lineage>
        <taxon>Eukaryota</taxon>
        <taxon>Fungi</taxon>
        <taxon>Dikarya</taxon>
        <taxon>Basidiomycota</taxon>
        <taxon>Agaricomycotina</taxon>
        <taxon>Agaricomycetes</taxon>
        <taxon>Agaricomycetidae</taxon>
        <taxon>Agaricales</taxon>
        <taxon>Marasmiineae</taxon>
        <taxon>Omphalotaceae</taxon>
        <taxon>Gymnopus</taxon>
    </lineage>
</organism>
<dbReference type="EMBL" id="ML769530">
    <property type="protein sequence ID" value="KAE9395490.1"/>
    <property type="molecule type" value="Genomic_DNA"/>
</dbReference>
<feature type="region of interest" description="Disordered" evidence="1">
    <location>
        <begin position="29"/>
        <end position="50"/>
    </location>
</feature>
<sequence>MHPPVSSTEGSVKEVYWTLSDFVKSIEERKEAKASKEKKNPEAGAKPAYELQVAPEVRSLSLGPSPNYQSESESEPTSVRVNGLFGVLGLRSQLGTACWDTVQDLVWQENEIIGQYMH</sequence>
<reference evidence="2" key="1">
    <citation type="journal article" date="2019" name="Environ. Microbiol.">
        <title>Fungal ecological strategies reflected in gene transcription - a case study of two litter decomposers.</title>
        <authorList>
            <person name="Barbi F."/>
            <person name="Kohler A."/>
            <person name="Barry K."/>
            <person name="Baskaran P."/>
            <person name="Daum C."/>
            <person name="Fauchery L."/>
            <person name="Ihrmark K."/>
            <person name="Kuo A."/>
            <person name="LaButti K."/>
            <person name="Lipzen A."/>
            <person name="Morin E."/>
            <person name="Grigoriev I.V."/>
            <person name="Henrissat B."/>
            <person name="Lindahl B."/>
            <person name="Martin F."/>
        </authorList>
    </citation>
    <scope>NUCLEOTIDE SEQUENCE</scope>
    <source>
        <strain evidence="2">JB14</strain>
    </source>
</reference>
<accession>A0A6A4HCL3</accession>
<protein>
    <submittedName>
        <fullName evidence="2">Uncharacterized protein</fullName>
    </submittedName>
</protein>